<proteinExistence type="predicted"/>
<evidence type="ECO:0000313" key="2">
    <source>
        <dbReference type="EMBL" id="AUM12100.1"/>
    </source>
</evidence>
<dbReference type="Proteomes" id="UP000235116">
    <property type="component" value="Chromosome"/>
</dbReference>
<dbReference type="Pfam" id="PF01738">
    <property type="entry name" value="DLH"/>
    <property type="match status" value="1"/>
</dbReference>
<gene>
    <name evidence="2" type="ORF">Kalk_06610</name>
</gene>
<evidence type="ECO:0000313" key="3">
    <source>
        <dbReference type="Proteomes" id="UP000235116"/>
    </source>
</evidence>
<feature type="domain" description="Dienelactone hydrolase" evidence="1">
    <location>
        <begin position="28"/>
        <end position="147"/>
    </location>
</feature>
<dbReference type="InterPro" id="IPR002925">
    <property type="entry name" value="Dienelactn_hydro"/>
</dbReference>
<dbReference type="InterPro" id="IPR029058">
    <property type="entry name" value="AB_hydrolase_fold"/>
</dbReference>
<dbReference type="SUPFAM" id="SSF53474">
    <property type="entry name" value="alpha/beta-Hydrolases"/>
    <property type="match status" value="1"/>
</dbReference>
<dbReference type="KEGG" id="kak:Kalk_06610"/>
<evidence type="ECO:0000259" key="1">
    <source>
        <dbReference type="Pfam" id="PF01738"/>
    </source>
</evidence>
<dbReference type="Gene3D" id="3.40.50.1820">
    <property type="entry name" value="alpha/beta hydrolase"/>
    <property type="match status" value="1"/>
</dbReference>
<dbReference type="GO" id="GO:0016787">
    <property type="term" value="F:hydrolase activity"/>
    <property type="evidence" value="ECO:0007669"/>
    <property type="project" value="InterPro"/>
</dbReference>
<name>A0A2K9LIM8_9GAMM</name>
<dbReference type="EMBL" id="CP022684">
    <property type="protein sequence ID" value="AUM12100.1"/>
    <property type="molecule type" value="Genomic_DNA"/>
</dbReference>
<dbReference type="AlphaFoldDB" id="A0A2K9LIM8"/>
<organism evidence="2 3">
    <name type="scientific">Ketobacter alkanivorans</name>
    <dbReference type="NCBI Taxonomy" id="1917421"/>
    <lineage>
        <taxon>Bacteria</taxon>
        <taxon>Pseudomonadati</taxon>
        <taxon>Pseudomonadota</taxon>
        <taxon>Gammaproteobacteria</taxon>
        <taxon>Pseudomonadales</taxon>
        <taxon>Ketobacteraceae</taxon>
        <taxon>Ketobacter</taxon>
    </lineage>
</organism>
<keyword evidence="3" id="KW-1185">Reference proteome</keyword>
<sequence>MNPVPGFDEFRFTYGGFAHRVLKKGDGSGPGVLIIQELPGITRHTIKLAERLYADGFTVYLPVLFGEPNSPFEPLKNLAKVCVSFEFRVLANRRRGPVADWLRALCRRMQQECGGVPVGAIGMCFTGGFALTLMIDEAVAAPVSCQPGNLDGMLGKKARASLGVTAADMAAARKRSEEDDVPLMGMRFSHDVMCPRSRFDYLQDQFGERFRRIEIDSSLFNERRIPITAHSVLTIDFVDEPNHPTRRAYDEMVAFFREQLHKKAEA</sequence>
<dbReference type="RefSeq" id="WP_101893436.1">
    <property type="nucleotide sequence ID" value="NZ_CP022684.1"/>
</dbReference>
<protein>
    <recommendedName>
        <fullName evidence="1">Dienelactone hydrolase domain-containing protein</fullName>
    </recommendedName>
</protein>
<reference evidence="3" key="1">
    <citation type="submission" date="2017-08" db="EMBL/GenBank/DDBJ databases">
        <title>Direct submision.</title>
        <authorList>
            <person name="Kim S.-J."/>
            <person name="Rhee S.-K."/>
        </authorList>
    </citation>
    <scope>NUCLEOTIDE SEQUENCE [LARGE SCALE GENOMIC DNA]</scope>
    <source>
        <strain evidence="3">GI5</strain>
    </source>
</reference>
<dbReference type="OrthoDB" id="9782215at2"/>
<accession>A0A2K9LIM8</accession>